<dbReference type="PANTHER" id="PTHR48182:SF2">
    <property type="entry name" value="PROTEIN SERAC1"/>
    <property type="match status" value="1"/>
</dbReference>
<evidence type="ECO:0000313" key="12">
    <source>
        <dbReference type="Proteomes" id="UP001287286"/>
    </source>
</evidence>
<dbReference type="PANTHER" id="PTHR48182">
    <property type="entry name" value="PROTEIN SERAC1"/>
    <property type="match status" value="1"/>
</dbReference>
<keyword evidence="5" id="KW-0256">Endoplasmic reticulum</keyword>
<evidence type="ECO:0000256" key="2">
    <source>
        <dbReference type="ARBA" id="ARBA00004240"/>
    </source>
</evidence>
<feature type="domain" description="NACHT-NTPase sigma" evidence="10">
    <location>
        <begin position="341"/>
        <end position="381"/>
    </location>
</feature>
<comment type="subcellular location">
    <subcellularLocation>
        <location evidence="2">Endoplasmic reticulum</location>
    </subcellularLocation>
    <subcellularLocation>
        <location evidence="3">Membrane</location>
    </subcellularLocation>
    <subcellularLocation>
        <location evidence="1">Mitochondrion</location>
    </subcellularLocation>
</comment>
<evidence type="ECO:0000256" key="5">
    <source>
        <dbReference type="ARBA" id="ARBA00022824"/>
    </source>
</evidence>
<dbReference type="InterPro" id="IPR052374">
    <property type="entry name" value="SERAC1"/>
</dbReference>
<feature type="domain" description="DUF676" evidence="9">
    <location>
        <begin position="70"/>
        <end position="200"/>
    </location>
</feature>
<comment type="similarity">
    <text evidence="4">Belongs to the putative lipase ROG1 family.</text>
</comment>
<keyword evidence="7" id="KW-0472">Membrane</keyword>
<dbReference type="InterPro" id="IPR029058">
    <property type="entry name" value="AB_hydrolase_fold"/>
</dbReference>
<evidence type="ECO:0000259" key="9">
    <source>
        <dbReference type="Pfam" id="PF05057"/>
    </source>
</evidence>
<dbReference type="SUPFAM" id="SSF53474">
    <property type="entry name" value="alpha/beta-Hydrolases"/>
    <property type="match status" value="1"/>
</dbReference>
<evidence type="ECO:0000256" key="4">
    <source>
        <dbReference type="ARBA" id="ARBA00007920"/>
    </source>
</evidence>
<keyword evidence="12" id="KW-1185">Reference proteome</keyword>
<feature type="compositionally biased region" description="Basic residues" evidence="8">
    <location>
        <begin position="1"/>
        <end position="12"/>
    </location>
</feature>
<dbReference type="Gene3D" id="3.40.50.1820">
    <property type="entry name" value="alpha/beta hydrolase"/>
    <property type="match status" value="1"/>
</dbReference>
<proteinExistence type="inferred from homology"/>
<accession>A0ABR0BLV2</accession>
<sequence>MHQLRSRFRRSNRLSGGDSRIAHAQPAHCDREAAGDEAVAAPPTPNNPGQVFTDGVEILHDCISAHVDICFVHGLTGNRNGTWTAAGQTEPWPKLLLPSQLTKARILTYGYDAYIVRKSVVSANGLSDHAKNLLNDLMTNRAGADALSRPLIFVAHSLGGLVCKEAILLSRNNPEPHLQGIFDHTKGIVFMGTPHRGSWMADWGNIPASALGVIKSSNQSLLTVLQTNDAYLQSVQDRFWSMVRESQRAGRGVDVTCFFEELPILGFGKVVSKDSATLEGYNAISVHANHSDMVKFSSADDNGFKRLLGELKRWDSQIGCSDATQQGRLSEDTRTEESASSRFSNHGIGDQFNAPGGTQNITKGSGTQLPGATFHGFTKFG</sequence>
<dbReference type="EMBL" id="JAWRVI010000059">
    <property type="protein sequence ID" value="KAK4083214.1"/>
    <property type="molecule type" value="Genomic_DNA"/>
</dbReference>
<protein>
    <submittedName>
        <fullName evidence="11">Uncharacterized protein</fullName>
    </submittedName>
</protein>
<feature type="region of interest" description="Disordered" evidence="8">
    <location>
        <begin position="1"/>
        <end position="49"/>
    </location>
</feature>
<evidence type="ECO:0000256" key="8">
    <source>
        <dbReference type="SAM" id="MobiDB-lite"/>
    </source>
</evidence>
<reference evidence="11 12" key="1">
    <citation type="journal article" date="2024" name="Microbiol. Resour. Announc.">
        <title>Genome annotations for the ascomycete fungi Trichoderma harzianum, Trichoderma aggressivum, and Purpureocillium lilacinum.</title>
        <authorList>
            <person name="Beijen E.P.W."/>
            <person name="Ohm R.A."/>
        </authorList>
    </citation>
    <scope>NUCLEOTIDE SEQUENCE [LARGE SCALE GENOMIC DNA]</scope>
    <source>
        <strain evidence="11 12">CBS 150709</strain>
    </source>
</reference>
<dbReference type="Proteomes" id="UP001287286">
    <property type="component" value="Unassembled WGS sequence"/>
</dbReference>
<gene>
    <name evidence="11" type="ORF">Purlil1_10906</name>
</gene>
<evidence type="ECO:0000313" key="11">
    <source>
        <dbReference type="EMBL" id="KAK4083214.1"/>
    </source>
</evidence>
<feature type="compositionally biased region" description="Basic and acidic residues" evidence="8">
    <location>
        <begin position="329"/>
        <end position="339"/>
    </location>
</feature>
<evidence type="ECO:0000256" key="1">
    <source>
        <dbReference type="ARBA" id="ARBA00004173"/>
    </source>
</evidence>
<evidence type="ECO:0000256" key="7">
    <source>
        <dbReference type="ARBA" id="ARBA00023136"/>
    </source>
</evidence>
<evidence type="ECO:0000256" key="6">
    <source>
        <dbReference type="ARBA" id="ARBA00023128"/>
    </source>
</evidence>
<dbReference type="InterPro" id="IPR031353">
    <property type="entry name" value="NACHT_sigma"/>
</dbReference>
<dbReference type="InterPro" id="IPR007751">
    <property type="entry name" value="DUF676_lipase-like"/>
</dbReference>
<keyword evidence="6" id="KW-0496">Mitochondrion</keyword>
<organism evidence="11 12">
    <name type="scientific">Purpureocillium lilacinum</name>
    <name type="common">Paecilomyces lilacinus</name>
    <dbReference type="NCBI Taxonomy" id="33203"/>
    <lineage>
        <taxon>Eukaryota</taxon>
        <taxon>Fungi</taxon>
        <taxon>Dikarya</taxon>
        <taxon>Ascomycota</taxon>
        <taxon>Pezizomycotina</taxon>
        <taxon>Sordariomycetes</taxon>
        <taxon>Hypocreomycetidae</taxon>
        <taxon>Hypocreales</taxon>
        <taxon>Ophiocordycipitaceae</taxon>
        <taxon>Purpureocillium</taxon>
    </lineage>
</organism>
<feature type="region of interest" description="Disordered" evidence="8">
    <location>
        <begin position="322"/>
        <end position="352"/>
    </location>
</feature>
<name>A0ABR0BLV2_PURLI</name>
<comment type="caution">
    <text evidence="11">The sequence shown here is derived from an EMBL/GenBank/DDBJ whole genome shotgun (WGS) entry which is preliminary data.</text>
</comment>
<evidence type="ECO:0000256" key="3">
    <source>
        <dbReference type="ARBA" id="ARBA00004370"/>
    </source>
</evidence>
<dbReference type="Pfam" id="PF05057">
    <property type="entry name" value="DUF676"/>
    <property type="match status" value="1"/>
</dbReference>
<evidence type="ECO:0000259" key="10">
    <source>
        <dbReference type="Pfam" id="PF17106"/>
    </source>
</evidence>
<dbReference type="Pfam" id="PF17106">
    <property type="entry name" value="NACHT_sigma"/>
    <property type="match status" value="1"/>
</dbReference>